<dbReference type="InterPro" id="IPR029404">
    <property type="entry name" value="CDIN1"/>
</dbReference>
<evidence type="ECO:0000313" key="7">
    <source>
        <dbReference type="Proteomes" id="UP000324585"/>
    </source>
</evidence>
<evidence type="ECO:0000256" key="2">
    <source>
        <dbReference type="ARBA" id="ARBA00004496"/>
    </source>
</evidence>
<evidence type="ECO:0000256" key="5">
    <source>
        <dbReference type="ARBA" id="ARBA00023480"/>
    </source>
</evidence>
<dbReference type="EMBL" id="VRMN01000001">
    <property type="protein sequence ID" value="KAA8499679.1"/>
    <property type="molecule type" value="Genomic_DNA"/>
</dbReference>
<dbReference type="OrthoDB" id="1272at2759"/>
<evidence type="ECO:0000256" key="3">
    <source>
        <dbReference type="ARBA" id="ARBA00022490"/>
    </source>
</evidence>
<evidence type="ECO:0000313" key="6">
    <source>
        <dbReference type="EMBL" id="KAA8499679.1"/>
    </source>
</evidence>
<dbReference type="AlphaFoldDB" id="A0A5J4Z6J7"/>
<evidence type="ECO:0000256" key="1">
    <source>
        <dbReference type="ARBA" id="ARBA00004123"/>
    </source>
</evidence>
<dbReference type="PANTHER" id="PTHR31661">
    <property type="entry name" value="SIMILAR TO CDNA SEQUENCE BC052040"/>
    <property type="match status" value="1"/>
</dbReference>
<sequence>MYEVVYKAIERELHDRSDVDRVLSAFDIRYETALAIFWQSNQRRVQFSTRNVRSKIAKYDAMMLGAAREGRASKQAPRSVLEVARIASTSPCTLVRRVLEGRGWSKREITDAFKDPERVLQRFPYIHGPLLTALEHDDIYAPAGDRLRRALGIEYEIRLQQHLENLGARFETEDDLRLRGEFKTPDALLHVPIAVQVKTRTRVGNAATTPFEEQSEIRLVTWIDSKAKFGDHDSLKQDYVSSIASYVGRFGPGLVLYWFGFVEDANVPMLSDRGVLVMDEFPSPDAVYQLEA</sequence>
<keyword evidence="4" id="KW-0539">Nucleus</keyword>
<keyword evidence="7" id="KW-1185">Reference proteome</keyword>
<proteinExistence type="predicted"/>
<comment type="subcellular location">
    <subcellularLocation>
        <location evidence="2">Cytoplasm</location>
    </subcellularLocation>
    <subcellularLocation>
        <location evidence="1">Nucleus</location>
    </subcellularLocation>
</comment>
<organism evidence="6 7">
    <name type="scientific">Porphyridium purpureum</name>
    <name type="common">Red alga</name>
    <name type="synonym">Porphyridium cruentum</name>
    <dbReference type="NCBI Taxonomy" id="35688"/>
    <lineage>
        <taxon>Eukaryota</taxon>
        <taxon>Rhodophyta</taxon>
        <taxon>Bangiophyceae</taxon>
        <taxon>Porphyridiales</taxon>
        <taxon>Porphyridiaceae</taxon>
        <taxon>Porphyridium</taxon>
    </lineage>
</organism>
<evidence type="ECO:0000256" key="4">
    <source>
        <dbReference type="ARBA" id="ARBA00023242"/>
    </source>
</evidence>
<dbReference type="GO" id="GO:0005634">
    <property type="term" value="C:nucleus"/>
    <property type="evidence" value="ECO:0007669"/>
    <property type="project" value="UniProtKB-SubCell"/>
</dbReference>
<accession>A0A5J4Z6J7</accession>
<dbReference type="GO" id="GO:0005737">
    <property type="term" value="C:cytoplasm"/>
    <property type="evidence" value="ECO:0007669"/>
    <property type="project" value="UniProtKB-SubCell"/>
</dbReference>
<gene>
    <name evidence="6" type="ORF">FVE85_7264</name>
</gene>
<dbReference type="OMA" id="HAETNER"/>
<name>A0A5J4Z6J7_PORPP</name>
<dbReference type="Pfam" id="PF14811">
    <property type="entry name" value="TPD"/>
    <property type="match status" value="1"/>
</dbReference>
<dbReference type="PANTHER" id="PTHR31661:SF1">
    <property type="entry name" value="CDAN1-INTERACTING NUCLEASE 1"/>
    <property type="match status" value="1"/>
</dbReference>
<dbReference type="Proteomes" id="UP000324585">
    <property type="component" value="Unassembled WGS sequence"/>
</dbReference>
<protein>
    <recommendedName>
        <fullName evidence="5">CDAN1-interacting nuclease 1</fullName>
    </recommendedName>
</protein>
<keyword evidence="3" id="KW-0963">Cytoplasm</keyword>
<reference evidence="7" key="1">
    <citation type="journal article" date="2019" name="Nat. Commun.">
        <title>Expansion of phycobilisome linker gene families in mesophilic red algae.</title>
        <authorList>
            <person name="Lee J."/>
            <person name="Kim D."/>
            <person name="Bhattacharya D."/>
            <person name="Yoon H.S."/>
        </authorList>
    </citation>
    <scope>NUCLEOTIDE SEQUENCE [LARGE SCALE GENOMIC DNA]</scope>
    <source>
        <strain evidence="7">CCMP 1328</strain>
    </source>
</reference>
<comment type="caution">
    <text evidence="6">The sequence shown here is derived from an EMBL/GenBank/DDBJ whole genome shotgun (WGS) entry which is preliminary data.</text>
</comment>